<feature type="region of interest" description="Disordered" evidence="1">
    <location>
        <begin position="125"/>
        <end position="152"/>
    </location>
</feature>
<protein>
    <submittedName>
        <fullName evidence="2">Uncharacterized protein</fullName>
    </submittedName>
</protein>
<dbReference type="PANTHER" id="PTHR34792">
    <property type="entry name" value="OS02G0121500 PROTEIN"/>
    <property type="match status" value="1"/>
</dbReference>
<feature type="region of interest" description="Disordered" evidence="1">
    <location>
        <begin position="732"/>
        <end position="755"/>
    </location>
</feature>
<gene>
    <name evidence="2" type="ORF">NE237_016515</name>
</gene>
<reference evidence="2" key="1">
    <citation type="journal article" date="2023" name="Plant J.">
        <title>The genome of the king protea, Protea cynaroides.</title>
        <authorList>
            <person name="Chang J."/>
            <person name="Duong T.A."/>
            <person name="Schoeman C."/>
            <person name="Ma X."/>
            <person name="Roodt D."/>
            <person name="Barker N."/>
            <person name="Li Z."/>
            <person name="Van de Peer Y."/>
            <person name="Mizrachi E."/>
        </authorList>
    </citation>
    <scope>NUCLEOTIDE SEQUENCE</scope>
    <source>
        <tissue evidence="2">Young leaves</tissue>
    </source>
</reference>
<proteinExistence type="predicted"/>
<dbReference type="PANTHER" id="PTHR34792:SF1">
    <property type="entry name" value="OS02G0121500 PROTEIN"/>
    <property type="match status" value="1"/>
</dbReference>
<feature type="region of interest" description="Disordered" evidence="1">
    <location>
        <begin position="1"/>
        <end position="110"/>
    </location>
</feature>
<comment type="caution">
    <text evidence="2">The sequence shown here is derived from an EMBL/GenBank/DDBJ whole genome shotgun (WGS) entry which is preliminary data.</text>
</comment>
<dbReference type="AlphaFoldDB" id="A0A9Q0K696"/>
<sequence length="772" mass="84026">MDKPQELRPGVSRFPPAKRQAKQSGHKLISVLNGGGNVGSRERSKREKVRGSNHIGRGSSSRNKDSEMVGGSEGEVELRQLQPPPPPTTGCTKRTKFPSKPFDECNGVDPAAVPRKLRSAMIKRSCESMSPPLPPAKKLRDTSNSNGIDTPEISGVKKVKQGMNQVGCSDGSLKQPVSGTITKDEEEVVETLYALARLVPDNPVRHQVDGSETKFSPLPEAKESLVPTFEVPEEEHKKLPLPSITAEANITERLNGDPVVSNLTECTTLEQPSITESQKFGMGSIGPATHVDLHRVPLLSETGELPFCIAERLRDPSELCLDTGLVEPKQPDNHLPKRKTENMFWPVTGVGVNQGHFINGTNVNVTGLACTEGGSVLWPGLCTEELFADGIHHSLEWPSSTQVPTWLDTATCSVRPSSAENIVSTEKVSPVVERKQSRKRNVAHIYISHLIREFRTADKTGRWLITSDQLKAEEGMKSGLVANTNPMSTGRHGLNGVISASSNNVSPAEKSLNNQRLGFPLEKSLQQDKNQAATTSGVYASQSQSCNFLSLSSGNGGLEASCSVNSRNKNGNNLVGNGLEQPTQLHVPYLQSLVQNRPLLPFSIPHTRYSYGPYPDQLTAAAGQQVQMHLPQYLGRPIYGPPHLGHAGPMKQQQHLQPPHMWTAQLATQYRSTGIPGLHLPLRHNVRPETSPLIPCPQAIQATTSPTSLEVGLGSKCSPGQQQQHLFTMTSSSTHRGKKQQHHLPSDYEQFGGGFHSEGSSRMQLLCNAEQK</sequence>
<dbReference type="EMBL" id="JAMYWD010000007">
    <property type="protein sequence ID" value="KAJ4964666.1"/>
    <property type="molecule type" value="Genomic_DNA"/>
</dbReference>
<dbReference type="Proteomes" id="UP001141806">
    <property type="component" value="Unassembled WGS sequence"/>
</dbReference>
<evidence type="ECO:0000256" key="1">
    <source>
        <dbReference type="SAM" id="MobiDB-lite"/>
    </source>
</evidence>
<dbReference type="OrthoDB" id="778649at2759"/>
<dbReference type="InterPro" id="IPR040305">
    <property type="entry name" value="At1g75730-like"/>
</dbReference>
<keyword evidence="3" id="KW-1185">Reference proteome</keyword>
<accession>A0A9Q0K696</accession>
<name>A0A9Q0K696_9MAGN</name>
<evidence type="ECO:0000313" key="2">
    <source>
        <dbReference type="EMBL" id="KAJ4964666.1"/>
    </source>
</evidence>
<evidence type="ECO:0000313" key="3">
    <source>
        <dbReference type="Proteomes" id="UP001141806"/>
    </source>
</evidence>
<organism evidence="2 3">
    <name type="scientific">Protea cynaroides</name>
    <dbReference type="NCBI Taxonomy" id="273540"/>
    <lineage>
        <taxon>Eukaryota</taxon>
        <taxon>Viridiplantae</taxon>
        <taxon>Streptophyta</taxon>
        <taxon>Embryophyta</taxon>
        <taxon>Tracheophyta</taxon>
        <taxon>Spermatophyta</taxon>
        <taxon>Magnoliopsida</taxon>
        <taxon>Proteales</taxon>
        <taxon>Proteaceae</taxon>
        <taxon>Protea</taxon>
    </lineage>
</organism>